<gene>
    <name evidence="1" type="ordered locus">TUZN_1960</name>
</gene>
<dbReference type="STRING" id="999630.TUZN_1960"/>
<dbReference type="HOGENOM" id="CLU_1113912_0_0_2"/>
<reference evidence="1 2" key="1">
    <citation type="journal article" date="2011" name="J. Bacteriol.">
        <title>Complete genome sequence of the thermoacidophilic crenarchaeon Thermoproteus uzoniensis 768-20.</title>
        <authorList>
            <person name="Mardanov A.V."/>
            <person name="Gumerov V.M."/>
            <person name="Beletsky A.V."/>
            <person name="Prokofeva M.I."/>
            <person name="Bonch-Osmolovskaya E.A."/>
            <person name="Ravin N.V."/>
            <person name="Skryabin K.G."/>
        </authorList>
    </citation>
    <scope>NUCLEOTIDE SEQUENCE [LARGE SCALE GENOMIC DNA]</scope>
    <source>
        <strain evidence="1 2">768-20</strain>
    </source>
</reference>
<dbReference type="OrthoDB" id="25114at2157"/>
<evidence type="ECO:0000313" key="1">
    <source>
        <dbReference type="EMBL" id="AEA13419.1"/>
    </source>
</evidence>
<dbReference type="GeneID" id="10361472"/>
<dbReference type="Proteomes" id="UP000008138">
    <property type="component" value="Chromosome"/>
</dbReference>
<proteinExistence type="predicted"/>
<reference key="2">
    <citation type="submission" date="2011-03" db="EMBL/GenBank/DDBJ databases">
        <title>Complete genome sequence of the thermoacidophilic crenarchaeon Thermoproteus uzoniensis 768-20.</title>
        <authorList>
            <person name="Mardanov A.V."/>
            <person name="Gumerov V.M."/>
            <person name="Beletsky A.V."/>
            <person name="Prokofeva M.I."/>
            <person name="Bonch-Osmolovskaya E.A."/>
            <person name="Ravin N.V."/>
            <person name="Skryabin K.G."/>
        </authorList>
    </citation>
    <scope>NUCLEOTIDE SEQUENCE</scope>
    <source>
        <strain>768-20</strain>
    </source>
</reference>
<dbReference type="KEGG" id="tuz:TUZN_1960"/>
<dbReference type="RefSeq" id="WP_013680754.1">
    <property type="nucleotide sequence ID" value="NC_015315.1"/>
</dbReference>
<dbReference type="eggNOG" id="arCOG05577">
    <property type="taxonomic scope" value="Archaea"/>
</dbReference>
<organism evidence="1 2">
    <name type="scientific">Thermoproteus uzoniensis (strain 768-20)</name>
    <dbReference type="NCBI Taxonomy" id="999630"/>
    <lineage>
        <taxon>Archaea</taxon>
        <taxon>Thermoproteota</taxon>
        <taxon>Thermoprotei</taxon>
        <taxon>Thermoproteales</taxon>
        <taxon>Thermoproteaceae</taxon>
        <taxon>Thermoproteus</taxon>
    </lineage>
</organism>
<sequence length="260" mass="30388">MRQLISEILRLAEMEIPKYRDKLIELARDIDEYKKEAVERPRYVDTPDYIAIDSGYAVIQYRYLNIAIIVVVIIDKYINSETILFSFKRNEDIDLNSYIRKQELARAEKHSGYVLSDGPLSPYMKEPRGFIIGVSKDPVAPRYWKGIGGRVGEWLREISGYVSELYGAELLLRGEPPGSMLKPVKLGKYLVTYIKGDSVFYVEFPEYIPKDIVASFFRYGYPIKLRIAHRYAKITREYLRTVRTIAPRLLDISTKYREYL</sequence>
<protein>
    <recommendedName>
        <fullName evidence="3">NurA domain-containing protein</fullName>
    </recommendedName>
</protein>
<accession>F2L4R5</accession>
<keyword evidence="2" id="KW-1185">Reference proteome</keyword>
<dbReference type="EMBL" id="CP002590">
    <property type="protein sequence ID" value="AEA13419.1"/>
    <property type="molecule type" value="Genomic_DNA"/>
</dbReference>
<name>F2L4R5_THEU7</name>
<evidence type="ECO:0000313" key="2">
    <source>
        <dbReference type="Proteomes" id="UP000008138"/>
    </source>
</evidence>
<dbReference type="AlphaFoldDB" id="F2L4R5"/>
<evidence type="ECO:0008006" key="3">
    <source>
        <dbReference type="Google" id="ProtNLM"/>
    </source>
</evidence>